<protein>
    <recommendedName>
        <fullName evidence="2">non-specific serine/threonine protein kinase</fullName>
        <ecNumber evidence="2">2.7.11.1</ecNumber>
    </recommendedName>
</protein>
<evidence type="ECO:0000256" key="2">
    <source>
        <dbReference type="ARBA" id="ARBA00012513"/>
    </source>
</evidence>
<evidence type="ECO:0000313" key="14">
    <source>
        <dbReference type="EMBL" id="CDS06524.1"/>
    </source>
</evidence>
<feature type="compositionally biased region" description="Low complexity" evidence="12">
    <location>
        <begin position="307"/>
        <end position="321"/>
    </location>
</feature>
<organism evidence="14">
    <name type="scientific">Lichtheimia ramosa</name>
    <dbReference type="NCBI Taxonomy" id="688394"/>
    <lineage>
        <taxon>Eukaryota</taxon>
        <taxon>Fungi</taxon>
        <taxon>Fungi incertae sedis</taxon>
        <taxon>Mucoromycota</taxon>
        <taxon>Mucoromycotina</taxon>
        <taxon>Mucoromycetes</taxon>
        <taxon>Mucorales</taxon>
        <taxon>Lichtheimiaceae</taxon>
        <taxon>Lichtheimia</taxon>
    </lineage>
</organism>
<dbReference type="EC" id="2.7.11.1" evidence="2"/>
<evidence type="ECO:0000256" key="3">
    <source>
        <dbReference type="ARBA" id="ARBA00022527"/>
    </source>
</evidence>
<dbReference type="GO" id="GO:0004674">
    <property type="term" value="F:protein serine/threonine kinase activity"/>
    <property type="evidence" value="ECO:0007669"/>
    <property type="project" value="UniProtKB-KW"/>
</dbReference>
<dbReference type="InterPro" id="IPR017441">
    <property type="entry name" value="Protein_kinase_ATP_BS"/>
</dbReference>
<dbReference type="PANTHER" id="PTHR11909">
    <property type="entry name" value="CASEIN KINASE-RELATED"/>
    <property type="match status" value="1"/>
</dbReference>
<dbReference type="PROSITE" id="PS00108">
    <property type="entry name" value="PROTEIN_KINASE_ST"/>
    <property type="match status" value="1"/>
</dbReference>
<evidence type="ECO:0000259" key="13">
    <source>
        <dbReference type="PROSITE" id="PS50011"/>
    </source>
</evidence>
<dbReference type="SMART" id="SM00220">
    <property type="entry name" value="S_TKc"/>
    <property type="match status" value="1"/>
</dbReference>
<dbReference type="PROSITE" id="PS00107">
    <property type="entry name" value="PROTEIN_KINASE_ATP"/>
    <property type="match status" value="1"/>
</dbReference>
<keyword evidence="4" id="KW-0808">Transferase</keyword>
<dbReference type="InterPro" id="IPR000719">
    <property type="entry name" value="Prot_kinase_dom"/>
</dbReference>
<keyword evidence="7 10" id="KW-0067">ATP-binding</keyword>
<dbReference type="Gene3D" id="1.10.510.10">
    <property type="entry name" value="Transferase(Phosphotransferase) domain 1"/>
    <property type="match status" value="1"/>
</dbReference>
<name>A0A077WHA3_9FUNG</name>
<evidence type="ECO:0000256" key="12">
    <source>
        <dbReference type="SAM" id="MobiDB-lite"/>
    </source>
</evidence>
<dbReference type="FunFam" id="3.30.200.20:FF:000538">
    <property type="entry name" value="Putative Casein kinase I"/>
    <property type="match status" value="1"/>
</dbReference>
<evidence type="ECO:0000256" key="10">
    <source>
        <dbReference type="PROSITE-ProRule" id="PRU10141"/>
    </source>
</evidence>
<gene>
    <name evidence="14" type="ORF">LRAMOSA09052</name>
</gene>
<reference evidence="14" key="1">
    <citation type="journal article" date="2014" name="Genome Announc.">
        <title>De novo whole-genome sequence and genome annotation of Lichtheimia ramosa.</title>
        <authorList>
            <person name="Linde J."/>
            <person name="Schwartze V."/>
            <person name="Binder U."/>
            <person name="Lass-Florl C."/>
            <person name="Voigt K."/>
            <person name="Horn F."/>
        </authorList>
    </citation>
    <scope>NUCLEOTIDE SEQUENCE</scope>
    <source>
        <strain evidence="14">JMRC FSU:6197</strain>
    </source>
</reference>
<accession>A0A077WHA3</accession>
<dbReference type="InterPro" id="IPR050235">
    <property type="entry name" value="CK1_Ser-Thr_kinase"/>
</dbReference>
<dbReference type="Pfam" id="PF00069">
    <property type="entry name" value="Pkinase"/>
    <property type="match status" value="1"/>
</dbReference>
<evidence type="ECO:0000256" key="6">
    <source>
        <dbReference type="ARBA" id="ARBA00022777"/>
    </source>
</evidence>
<dbReference type="InterPro" id="IPR011009">
    <property type="entry name" value="Kinase-like_dom_sf"/>
</dbReference>
<dbReference type="SUPFAM" id="SSF56112">
    <property type="entry name" value="Protein kinase-like (PK-like)"/>
    <property type="match status" value="1"/>
</dbReference>
<evidence type="ECO:0000256" key="5">
    <source>
        <dbReference type="ARBA" id="ARBA00022741"/>
    </source>
</evidence>
<sequence length="484" mass="55223">MSIESVTRIGNKYKLGKKIGAGSFGEIYLGSNLSTNEDVAIKMESMRAPHPQLEYEARVYKTLAGGVGIPFARWYGKEGDYNVLVMDLLGPSIEDLFNFCKRRFSLKTVLLLADQLLSRIEYVHSKGFIHRDIKPDNFLMGVGKRGNQVNMIDFGLAKRFRDPRTNAHIPYRENKNLTGTPRYASVNTHLGIEQSRRDDLESLGYILIYFCRGSLPWQGIRARTKKEKYDKIMEKKMTTPADALCRALHQEFTIYLNYVRSLRFDDKPDYSYLRKLFRDLFVREGFQYDYVFDWTVRKMQQEKNKEQQQQQQQPASSSAPQDPKTKTKNHHQRRMTPALPRTNNNTTNNHHHHHLAAQQQQQAAAAAAAAAVAAQQQQQPLYATNEYSGLGYASGARGLRIPTTTNNHLQQPTGVNVPTATGTIPTNHPDDYPLAYDQQQQYMHRATATATTTPYYANTMRPSPAAQQQSAPYPMMNPSRLYDD</sequence>
<dbReference type="EMBL" id="LK023320">
    <property type="protein sequence ID" value="CDS06524.1"/>
    <property type="molecule type" value="Genomic_DNA"/>
</dbReference>
<feature type="region of interest" description="Disordered" evidence="12">
    <location>
        <begin position="455"/>
        <end position="484"/>
    </location>
</feature>
<comment type="catalytic activity">
    <reaction evidence="9">
        <text>L-seryl-[protein] + ATP = O-phospho-L-seryl-[protein] + ADP + H(+)</text>
        <dbReference type="Rhea" id="RHEA:17989"/>
        <dbReference type="Rhea" id="RHEA-COMP:9863"/>
        <dbReference type="Rhea" id="RHEA-COMP:11604"/>
        <dbReference type="ChEBI" id="CHEBI:15378"/>
        <dbReference type="ChEBI" id="CHEBI:29999"/>
        <dbReference type="ChEBI" id="CHEBI:30616"/>
        <dbReference type="ChEBI" id="CHEBI:83421"/>
        <dbReference type="ChEBI" id="CHEBI:456216"/>
        <dbReference type="EC" id="2.7.11.1"/>
    </reaction>
</comment>
<keyword evidence="5 10" id="KW-0547">Nucleotide-binding</keyword>
<dbReference type="InterPro" id="IPR008271">
    <property type="entry name" value="Ser/Thr_kinase_AS"/>
</dbReference>
<evidence type="ECO:0000256" key="8">
    <source>
        <dbReference type="ARBA" id="ARBA00047899"/>
    </source>
</evidence>
<evidence type="ECO:0000256" key="7">
    <source>
        <dbReference type="ARBA" id="ARBA00022840"/>
    </source>
</evidence>
<dbReference type="PROSITE" id="PS50011">
    <property type="entry name" value="PROTEIN_KINASE_DOM"/>
    <property type="match status" value="1"/>
</dbReference>
<evidence type="ECO:0000256" key="1">
    <source>
        <dbReference type="ARBA" id="ARBA00005926"/>
    </source>
</evidence>
<proteinExistence type="inferred from homology"/>
<evidence type="ECO:0000256" key="9">
    <source>
        <dbReference type="ARBA" id="ARBA00048679"/>
    </source>
</evidence>
<feature type="binding site" evidence="10">
    <location>
        <position position="42"/>
    </location>
    <ligand>
        <name>ATP</name>
        <dbReference type="ChEBI" id="CHEBI:30616"/>
    </ligand>
</feature>
<comment type="similarity">
    <text evidence="1">Belongs to the protein kinase superfamily. CK1 Ser/Thr protein kinase family. Casein kinase I subfamily.</text>
</comment>
<dbReference type="AlphaFoldDB" id="A0A077WHA3"/>
<comment type="catalytic activity">
    <reaction evidence="8">
        <text>L-threonyl-[protein] + ATP = O-phospho-L-threonyl-[protein] + ADP + H(+)</text>
        <dbReference type="Rhea" id="RHEA:46608"/>
        <dbReference type="Rhea" id="RHEA-COMP:11060"/>
        <dbReference type="Rhea" id="RHEA-COMP:11605"/>
        <dbReference type="ChEBI" id="CHEBI:15378"/>
        <dbReference type="ChEBI" id="CHEBI:30013"/>
        <dbReference type="ChEBI" id="CHEBI:30616"/>
        <dbReference type="ChEBI" id="CHEBI:61977"/>
        <dbReference type="ChEBI" id="CHEBI:456216"/>
        <dbReference type="EC" id="2.7.11.1"/>
    </reaction>
</comment>
<feature type="region of interest" description="Disordered" evidence="12">
    <location>
        <begin position="302"/>
        <end position="362"/>
    </location>
</feature>
<feature type="domain" description="Protein kinase" evidence="13">
    <location>
        <begin position="13"/>
        <end position="282"/>
    </location>
</feature>
<dbReference type="OrthoDB" id="5800476at2759"/>
<keyword evidence="3 11" id="KW-0723">Serine/threonine-protein kinase</keyword>
<dbReference type="GO" id="GO:0005524">
    <property type="term" value="F:ATP binding"/>
    <property type="evidence" value="ECO:0007669"/>
    <property type="project" value="UniProtKB-UniRule"/>
</dbReference>
<dbReference type="CDD" id="cd14125">
    <property type="entry name" value="STKc_CK1_delta_epsilon"/>
    <property type="match status" value="1"/>
</dbReference>
<dbReference type="FunFam" id="1.10.510.10:FF:000159">
    <property type="entry name" value="Casein kinase I hhp1"/>
    <property type="match status" value="1"/>
</dbReference>
<evidence type="ECO:0000256" key="11">
    <source>
        <dbReference type="RuleBase" id="RU000304"/>
    </source>
</evidence>
<evidence type="ECO:0000256" key="4">
    <source>
        <dbReference type="ARBA" id="ARBA00022679"/>
    </source>
</evidence>
<keyword evidence="6" id="KW-0418">Kinase</keyword>